<evidence type="ECO:0000259" key="2">
    <source>
        <dbReference type="SMART" id="SM00672"/>
    </source>
</evidence>
<dbReference type="PANTHER" id="PTHR12203:SF118">
    <property type="entry name" value="BETA-1,2-XYLOSYLTRANSFERASE 1"/>
    <property type="match status" value="1"/>
</dbReference>
<protein>
    <recommendedName>
        <fullName evidence="2">Glycosyl transferase CAP10 domain-containing protein</fullName>
    </recommendedName>
</protein>
<dbReference type="AlphaFoldDB" id="A0A9P6TGB8"/>
<dbReference type="Pfam" id="PF05686">
    <property type="entry name" value="Glyco_transf_90"/>
    <property type="match status" value="1"/>
</dbReference>
<dbReference type="SMART" id="SM00672">
    <property type="entry name" value="CAP10"/>
    <property type="match status" value="1"/>
</dbReference>
<reference evidence="3" key="1">
    <citation type="submission" date="2013-11" db="EMBL/GenBank/DDBJ databases">
        <title>Genome sequence of the fusiform rust pathogen reveals effectors for host alternation and coevolution with pine.</title>
        <authorList>
            <consortium name="DOE Joint Genome Institute"/>
            <person name="Smith K."/>
            <person name="Pendleton A."/>
            <person name="Kubisiak T."/>
            <person name="Anderson C."/>
            <person name="Salamov A."/>
            <person name="Aerts A."/>
            <person name="Riley R."/>
            <person name="Clum A."/>
            <person name="Lindquist E."/>
            <person name="Ence D."/>
            <person name="Campbell M."/>
            <person name="Kronenberg Z."/>
            <person name="Feau N."/>
            <person name="Dhillon B."/>
            <person name="Hamelin R."/>
            <person name="Burleigh J."/>
            <person name="Smith J."/>
            <person name="Yandell M."/>
            <person name="Nelson C."/>
            <person name="Grigoriev I."/>
            <person name="Davis J."/>
        </authorList>
    </citation>
    <scope>NUCLEOTIDE SEQUENCE</scope>
    <source>
        <strain evidence="3">G11</strain>
    </source>
</reference>
<evidence type="ECO:0000313" key="4">
    <source>
        <dbReference type="Proteomes" id="UP000886653"/>
    </source>
</evidence>
<feature type="transmembrane region" description="Helical" evidence="1">
    <location>
        <begin position="21"/>
        <end position="41"/>
    </location>
</feature>
<sequence>MGRILVKFDRFHPIMHIKDRAPSPFLVTGCFIATSLCLWFWTSPSSRIEDRLVPLHKPFASSRLEAVPISDYHQDLSKPQTQYNHHRTSNTNLSFDPLPVDLLGLIRYPNPTQLPQTTSSGLTLHPNGHLLLHLSSPEDKLDIHPFIHLIEHAKVEWEAKKARQSKSLKECVQEYKRRYGRPPPAGFDHWYDHAIKNNVQMIDEYDQITRDLLPFWAIEPNELRARSKAQIEADSTLGVLNFTNGTVHFMDGRPERPGFRFIELSETFIESLGASNLPPINIPVRQWDEAGLLVGWEHWKELLDHAKDGKYLPNDRKPPAQYDLRGWVLNCPPDSPLARHYHPDDPTTSLNQGLDHLFKTANHSYIYDPHRSNDICSDPERVDLHGMTLRGADPIGPLTPLFSVSKTSVHTDILMPPLIGLQEDYWSTDVPWDERHNTKLYWRGSMTGTEHDRAHPRWNQTQRLRAHYFARRRDLEPVTVITSGDENGRDARAVNVTRKELNEKYLNVRIAGSPLQCDQEACDRIKKSVDFATPDPPNEVDTYKYTLDMDGNAWSGRFHRLLWTKHTVIKSTIFSEWYTDRIQPWYHYVPSKIDYTDLYDIMSFFTGGIDGTKGHDKLAEQIAEQGMVWAKSHFRIVDLGAYFYRLVLEWIRLYHRGENGGTLDFDDSHL</sequence>
<keyword evidence="1" id="KW-0812">Transmembrane</keyword>
<dbReference type="InterPro" id="IPR051091">
    <property type="entry name" value="O-Glucosyltr/Glycosyltrsf_90"/>
</dbReference>
<name>A0A9P6TGB8_9BASI</name>
<keyword evidence="4" id="KW-1185">Reference proteome</keyword>
<feature type="domain" description="Glycosyl transferase CAP10" evidence="2">
    <location>
        <begin position="371"/>
        <end position="650"/>
    </location>
</feature>
<proteinExistence type="predicted"/>
<keyword evidence="1" id="KW-1133">Transmembrane helix</keyword>
<keyword evidence="1" id="KW-0472">Membrane</keyword>
<evidence type="ECO:0000256" key="1">
    <source>
        <dbReference type="SAM" id="Phobius"/>
    </source>
</evidence>
<dbReference type="Proteomes" id="UP000886653">
    <property type="component" value="Unassembled WGS sequence"/>
</dbReference>
<dbReference type="OrthoDB" id="541052at2759"/>
<accession>A0A9P6TGB8</accession>
<evidence type="ECO:0000313" key="3">
    <source>
        <dbReference type="EMBL" id="KAG0151297.1"/>
    </source>
</evidence>
<gene>
    <name evidence="3" type="ORF">CROQUDRAFT_56921</name>
</gene>
<comment type="caution">
    <text evidence="3">The sequence shown here is derived from an EMBL/GenBank/DDBJ whole genome shotgun (WGS) entry which is preliminary data.</text>
</comment>
<dbReference type="EMBL" id="MU167213">
    <property type="protein sequence ID" value="KAG0151297.1"/>
    <property type="molecule type" value="Genomic_DNA"/>
</dbReference>
<dbReference type="InterPro" id="IPR006598">
    <property type="entry name" value="CAP10"/>
</dbReference>
<organism evidence="3 4">
    <name type="scientific">Cronartium quercuum f. sp. fusiforme G11</name>
    <dbReference type="NCBI Taxonomy" id="708437"/>
    <lineage>
        <taxon>Eukaryota</taxon>
        <taxon>Fungi</taxon>
        <taxon>Dikarya</taxon>
        <taxon>Basidiomycota</taxon>
        <taxon>Pucciniomycotina</taxon>
        <taxon>Pucciniomycetes</taxon>
        <taxon>Pucciniales</taxon>
        <taxon>Coleosporiaceae</taxon>
        <taxon>Cronartium</taxon>
    </lineage>
</organism>
<dbReference type="PANTHER" id="PTHR12203">
    <property type="entry name" value="KDEL LYS-ASP-GLU-LEU CONTAINING - RELATED"/>
    <property type="match status" value="1"/>
</dbReference>